<organism evidence="4 5">
    <name type="scientific">Pseudomicrostroma glucosiphilum</name>
    <dbReference type="NCBI Taxonomy" id="1684307"/>
    <lineage>
        <taxon>Eukaryota</taxon>
        <taxon>Fungi</taxon>
        <taxon>Dikarya</taxon>
        <taxon>Basidiomycota</taxon>
        <taxon>Ustilaginomycotina</taxon>
        <taxon>Exobasidiomycetes</taxon>
        <taxon>Microstromatales</taxon>
        <taxon>Microstromatales incertae sedis</taxon>
        <taxon>Pseudomicrostroma</taxon>
    </lineage>
</organism>
<keyword evidence="3" id="KW-0732">Signal</keyword>
<proteinExistence type="predicted"/>
<feature type="region of interest" description="Disordered" evidence="1">
    <location>
        <begin position="379"/>
        <end position="424"/>
    </location>
</feature>
<feature type="compositionally biased region" description="Low complexity" evidence="1">
    <location>
        <begin position="299"/>
        <end position="310"/>
    </location>
</feature>
<dbReference type="AlphaFoldDB" id="A0A316U3U6"/>
<accession>A0A316U3U6</accession>
<feature type="compositionally biased region" description="Basic and acidic residues" evidence="1">
    <location>
        <begin position="317"/>
        <end position="327"/>
    </location>
</feature>
<evidence type="ECO:0000256" key="3">
    <source>
        <dbReference type="SAM" id="SignalP"/>
    </source>
</evidence>
<name>A0A316U3U6_9BASI</name>
<gene>
    <name evidence="4" type="ORF">BCV69DRAFT_278090</name>
</gene>
<evidence type="ECO:0008006" key="6">
    <source>
        <dbReference type="Google" id="ProtNLM"/>
    </source>
</evidence>
<sequence length="424" mass="46650">MKSAKLFALVFLVFEGVAALPAPPQGLLRAEDSEPRFMPRKATDEHQHSSADQVFARGVRESSPDLASSAWFTRATQDDDAKDTDFQGKQRFLVRQLMERDESALDRRQRSKKVVIGTLLGLAGLGTGGYFAVTKLLKKEKDEGKKQQQQQQPLPDGPPYSGGGCSPTGVGCRRDVMDNKRHDVKSSDEEKFNGEAILVRGLQDPSPDLASSARVARAAKQDDGPDAEIRRQRFLVRRLLQARSSEDERDVSTLDARQHSPKNVVIGALLGLAALGTGGYFAINKFLKDKKERERKKQQQQQQQFLPEDPAYSGGGCRRDVTDRQMHESMSSEEQSEDRLTARTARSWTPGRKTFAAGSLLTLAGLGLASYLGYKALNPGSKGQNPPPQFGQTPPPRRRDLGEGGDDGNALEEKRDGAYLAVRC</sequence>
<feature type="transmembrane region" description="Helical" evidence="2">
    <location>
        <begin position="264"/>
        <end position="287"/>
    </location>
</feature>
<feature type="transmembrane region" description="Helical" evidence="2">
    <location>
        <begin position="355"/>
        <end position="374"/>
    </location>
</feature>
<dbReference type="GeneID" id="37012926"/>
<feature type="region of interest" description="Disordered" evidence="1">
    <location>
        <begin position="141"/>
        <end position="174"/>
    </location>
</feature>
<feature type="compositionally biased region" description="Pro residues" evidence="1">
    <location>
        <begin position="385"/>
        <end position="395"/>
    </location>
</feature>
<keyword evidence="2" id="KW-0472">Membrane</keyword>
<keyword evidence="2" id="KW-0812">Transmembrane</keyword>
<dbReference type="RefSeq" id="XP_025347000.1">
    <property type="nucleotide sequence ID" value="XM_025491192.1"/>
</dbReference>
<feature type="chain" id="PRO_5016268423" description="Mid2 domain-containing protein" evidence="3">
    <location>
        <begin position="20"/>
        <end position="424"/>
    </location>
</feature>
<evidence type="ECO:0000256" key="1">
    <source>
        <dbReference type="SAM" id="MobiDB-lite"/>
    </source>
</evidence>
<evidence type="ECO:0000313" key="5">
    <source>
        <dbReference type="Proteomes" id="UP000245942"/>
    </source>
</evidence>
<dbReference type="Proteomes" id="UP000245942">
    <property type="component" value="Unassembled WGS sequence"/>
</dbReference>
<feature type="signal peptide" evidence="3">
    <location>
        <begin position="1"/>
        <end position="19"/>
    </location>
</feature>
<reference evidence="4 5" key="1">
    <citation type="journal article" date="2018" name="Mol. Biol. Evol.">
        <title>Broad Genomic Sampling Reveals a Smut Pathogenic Ancestry of the Fungal Clade Ustilaginomycotina.</title>
        <authorList>
            <person name="Kijpornyongpan T."/>
            <person name="Mondo S.J."/>
            <person name="Barry K."/>
            <person name="Sandor L."/>
            <person name="Lee J."/>
            <person name="Lipzen A."/>
            <person name="Pangilinan J."/>
            <person name="LaButti K."/>
            <person name="Hainaut M."/>
            <person name="Henrissat B."/>
            <person name="Grigoriev I.V."/>
            <person name="Spatafora J.W."/>
            <person name="Aime M.C."/>
        </authorList>
    </citation>
    <scope>NUCLEOTIDE SEQUENCE [LARGE SCALE GENOMIC DNA]</scope>
    <source>
        <strain evidence="4 5">MCA 4718</strain>
    </source>
</reference>
<evidence type="ECO:0000256" key="2">
    <source>
        <dbReference type="SAM" id="Phobius"/>
    </source>
</evidence>
<keyword evidence="2" id="KW-1133">Transmembrane helix</keyword>
<evidence type="ECO:0000313" key="4">
    <source>
        <dbReference type="EMBL" id="PWN19840.1"/>
    </source>
</evidence>
<keyword evidence="5" id="KW-1185">Reference proteome</keyword>
<protein>
    <recommendedName>
        <fullName evidence="6">Mid2 domain-containing protein</fullName>
    </recommendedName>
</protein>
<dbReference type="EMBL" id="KZ819330">
    <property type="protein sequence ID" value="PWN19840.1"/>
    <property type="molecule type" value="Genomic_DNA"/>
</dbReference>
<feature type="region of interest" description="Disordered" evidence="1">
    <location>
        <begin position="292"/>
        <end position="345"/>
    </location>
</feature>